<dbReference type="PANTHER" id="PTHR31659">
    <property type="entry name" value="PROTEIN: UPF0503-LIKE PROTEIN, PUTATIVE (DUF740)-RELATED"/>
    <property type="match status" value="1"/>
</dbReference>
<gene>
    <name evidence="2" type="ORF">Acr_03g0005140</name>
</gene>
<sequence>MNPTTEQPPPPLLPPQPPQPHRSSFSCDRHPPSNSPDSALHASASVSAPWTSHPPPPPLPPPASFSASKNEGFSGVFEPQRKSCDVRGRNTLWSLFNLDGERKSSFSKNDQPTEIEGRNLTVPVIESKEEEDEHEDPEDEIDDENDEIRGSEETNIVVEPVGQIVEEGEEEEEEEEAKTMKDHIDLDSQTMKKLSGFWSAASVFSKKWHDWRQKQKLKQKRSHGGGGAAALPVEKPISRQFRETQSEIADYGFGRRSCDTDPRFSLDAGRISFDDPRYSFDEPRASWDGHFVGRSFPRLPPMLSVVEDSPVAHIPRSDAQIPVEEPVNCVNDDIVPGKTAAAVVAEIDEMKVVSNAKVTPATGDYFQGTKVVVGERDLRDSILHSNSLREDYSETFELGFRDNGSVIGNGERKGSKKSRRWGKAWNIWGFIHRRSGGNKDEDEERYSRVNGVERSFSESWQELRRESNGEVRGVFNPKVFRSNSSVSSRNSYSNGGAFGSVRTPSVETNGDGKKRRDDFVLERNRSARYSPNNVENGGLLRFYLTPMRSSSRRGGSGKSKPNNPHSIARTVLRLY</sequence>
<protein>
    <submittedName>
        <fullName evidence="2">LOW protein: UPF0503-like protein, putative (DUF740)</fullName>
    </submittedName>
</protein>
<dbReference type="Proteomes" id="UP000585474">
    <property type="component" value="Unassembled WGS sequence"/>
</dbReference>
<feature type="compositionally biased region" description="Acidic residues" evidence="1">
    <location>
        <begin position="128"/>
        <end position="146"/>
    </location>
</feature>
<dbReference type="AlphaFoldDB" id="A0A7J0EBH1"/>
<name>A0A7J0EBH1_9ERIC</name>
<reference evidence="2 3" key="1">
    <citation type="submission" date="2019-07" db="EMBL/GenBank/DDBJ databases">
        <title>De Novo Assembly of kiwifruit Actinidia rufa.</title>
        <authorList>
            <person name="Sugita-Konishi S."/>
            <person name="Sato K."/>
            <person name="Mori E."/>
            <person name="Abe Y."/>
            <person name="Kisaki G."/>
            <person name="Hamano K."/>
            <person name="Suezawa K."/>
            <person name="Otani M."/>
            <person name="Fukuda T."/>
            <person name="Manabe T."/>
            <person name="Gomi K."/>
            <person name="Tabuchi M."/>
            <person name="Akimitsu K."/>
            <person name="Kataoka I."/>
        </authorList>
    </citation>
    <scope>NUCLEOTIDE SEQUENCE [LARGE SCALE GENOMIC DNA]</scope>
    <source>
        <strain evidence="3">cv. Fuchu</strain>
    </source>
</reference>
<feature type="compositionally biased region" description="Pro residues" evidence="1">
    <location>
        <begin position="52"/>
        <end position="63"/>
    </location>
</feature>
<feature type="compositionally biased region" description="Acidic residues" evidence="1">
    <location>
        <begin position="166"/>
        <end position="176"/>
    </location>
</feature>
<feature type="compositionally biased region" description="Low complexity" evidence="1">
    <location>
        <begin position="483"/>
        <end position="494"/>
    </location>
</feature>
<proteinExistence type="predicted"/>
<dbReference type="EMBL" id="BJWL01000003">
    <property type="protein sequence ID" value="GFY83740.1"/>
    <property type="molecule type" value="Genomic_DNA"/>
</dbReference>
<feature type="region of interest" description="Disordered" evidence="1">
    <location>
        <begin position="547"/>
        <end position="566"/>
    </location>
</feature>
<keyword evidence="3" id="KW-1185">Reference proteome</keyword>
<dbReference type="InterPro" id="IPR008004">
    <property type="entry name" value="OCTOPUS-like"/>
</dbReference>
<evidence type="ECO:0000313" key="2">
    <source>
        <dbReference type="EMBL" id="GFY83740.1"/>
    </source>
</evidence>
<evidence type="ECO:0000256" key="1">
    <source>
        <dbReference type="SAM" id="MobiDB-lite"/>
    </source>
</evidence>
<dbReference type="GO" id="GO:0005886">
    <property type="term" value="C:plasma membrane"/>
    <property type="evidence" value="ECO:0007669"/>
    <property type="project" value="TreeGrafter"/>
</dbReference>
<feature type="region of interest" description="Disordered" evidence="1">
    <location>
        <begin position="97"/>
        <end position="183"/>
    </location>
</feature>
<dbReference type="Pfam" id="PF05340">
    <property type="entry name" value="DUF740"/>
    <property type="match status" value="2"/>
</dbReference>
<comment type="caution">
    <text evidence="2">The sequence shown here is derived from an EMBL/GenBank/DDBJ whole genome shotgun (WGS) entry which is preliminary data.</text>
</comment>
<feature type="compositionally biased region" description="Pro residues" evidence="1">
    <location>
        <begin position="1"/>
        <end position="20"/>
    </location>
</feature>
<accession>A0A7J0EBH1</accession>
<dbReference type="PANTHER" id="PTHR31659:SF9">
    <property type="entry name" value="PROTEIN: UPF0503-LIKE PROTEIN, PUTATIVE (DUF740)-RELATED"/>
    <property type="match status" value="1"/>
</dbReference>
<organism evidence="2 3">
    <name type="scientific">Actinidia rufa</name>
    <dbReference type="NCBI Taxonomy" id="165716"/>
    <lineage>
        <taxon>Eukaryota</taxon>
        <taxon>Viridiplantae</taxon>
        <taxon>Streptophyta</taxon>
        <taxon>Embryophyta</taxon>
        <taxon>Tracheophyta</taxon>
        <taxon>Spermatophyta</taxon>
        <taxon>Magnoliopsida</taxon>
        <taxon>eudicotyledons</taxon>
        <taxon>Gunneridae</taxon>
        <taxon>Pentapetalae</taxon>
        <taxon>asterids</taxon>
        <taxon>Ericales</taxon>
        <taxon>Actinidiaceae</taxon>
        <taxon>Actinidia</taxon>
    </lineage>
</organism>
<feature type="region of interest" description="Disordered" evidence="1">
    <location>
        <begin position="1"/>
        <end position="84"/>
    </location>
</feature>
<evidence type="ECO:0000313" key="3">
    <source>
        <dbReference type="Proteomes" id="UP000585474"/>
    </source>
</evidence>
<dbReference type="OrthoDB" id="758624at2759"/>
<feature type="region of interest" description="Disordered" evidence="1">
    <location>
        <begin position="483"/>
        <end position="518"/>
    </location>
</feature>